<feature type="region of interest" description="Disordered" evidence="1">
    <location>
        <begin position="392"/>
        <end position="411"/>
    </location>
</feature>
<feature type="compositionally biased region" description="Basic and acidic residues" evidence="1">
    <location>
        <begin position="116"/>
        <end position="132"/>
    </location>
</feature>
<name>A0A0G4H2G8_VITBC</name>
<evidence type="ECO:0000313" key="3">
    <source>
        <dbReference type="Proteomes" id="UP000041254"/>
    </source>
</evidence>
<feature type="compositionally biased region" description="Polar residues" evidence="1">
    <location>
        <begin position="295"/>
        <end position="304"/>
    </location>
</feature>
<dbReference type="EMBL" id="CDMY01000954">
    <property type="protein sequence ID" value="CEM37791.1"/>
    <property type="molecule type" value="Genomic_DNA"/>
</dbReference>
<protein>
    <submittedName>
        <fullName evidence="2">Uncharacterized protein</fullName>
    </submittedName>
</protein>
<sequence>MDQQMQGSGQRHGNSSSMAMTPINAAERAVVMQSSDEKEAVHYGALHKVAKQTPTEKEASVRAVREGHSREVSDLQARRSAETTARCATEIWRQEVDEGGERAQRMAMEAAVREMEASRMAQRDQAVKDSTQHKHAKERQRSLELQSNPIRLHRLTERHDLHVDIDTYLAPPPDSSLPTPAPLQPYQPPHKHDSDQEEGVPNVRRGERGKRMLGGGGQVERWDDQPMTSRKLHQDTSERNVEQVMSPAAEEQIKTVRDAPLKSSGRRMIGATATGRHRRLQLEADIGIEMEPPTRSAQPRTLNTGEPVVPDKMDHTPLAPQQRQTHRTRLQTLPLPDRPAPPSVSSSANNPCLPPMPNFPPPRLDDADQHPLHETRPPTAVLERGCQQQKGQEGENAKALRGHKRPDLVETPPVSRLTQPVVTSPIAAKGTSICPPAASCWGWVVRSPVLPVPEDLAEANHSVVTSQGDGSQTQTHQQLRQEVGAAAGKKAKAKATSRVSCKGVSGSAKARPSGQHWPDTDSIFGSRWGNPFTGTTASHVGSRGQCGPPGMLEG</sequence>
<feature type="compositionally biased region" description="Pro residues" evidence="1">
    <location>
        <begin position="170"/>
        <end position="188"/>
    </location>
</feature>
<gene>
    <name evidence="2" type="ORF">Vbra_19391</name>
</gene>
<feature type="region of interest" description="Disordered" evidence="1">
    <location>
        <begin position="503"/>
        <end position="554"/>
    </location>
</feature>
<feature type="region of interest" description="Disordered" evidence="1">
    <location>
        <begin position="116"/>
        <end position="150"/>
    </location>
</feature>
<feature type="region of interest" description="Disordered" evidence="1">
    <location>
        <begin position="50"/>
        <end position="78"/>
    </location>
</feature>
<feature type="region of interest" description="Disordered" evidence="1">
    <location>
        <begin position="290"/>
        <end position="373"/>
    </location>
</feature>
<evidence type="ECO:0000256" key="1">
    <source>
        <dbReference type="SAM" id="MobiDB-lite"/>
    </source>
</evidence>
<feature type="compositionally biased region" description="Polar residues" evidence="1">
    <location>
        <begin position="1"/>
        <end position="19"/>
    </location>
</feature>
<feature type="compositionally biased region" description="Pro residues" evidence="1">
    <location>
        <begin position="352"/>
        <end position="362"/>
    </location>
</feature>
<feature type="compositionally biased region" description="Basic and acidic residues" evidence="1">
    <location>
        <begin position="54"/>
        <end position="78"/>
    </location>
</feature>
<reference evidence="2 3" key="1">
    <citation type="submission" date="2014-11" db="EMBL/GenBank/DDBJ databases">
        <authorList>
            <person name="Zhu J."/>
            <person name="Qi W."/>
            <person name="Song R."/>
        </authorList>
    </citation>
    <scope>NUCLEOTIDE SEQUENCE [LARGE SCALE GENOMIC DNA]</scope>
</reference>
<organism evidence="2 3">
    <name type="scientific">Vitrella brassicaformis (strain CCMP3155)</name>
    <dbReference type="NCBI Taxonomy" id="1169540"/>
    <lineage>
        <taxon>Eukaryota</taxon>
        <taxon>Sar</taxon>
        <taxon>Alveolata</taxon>
        <taxon>Colpodellida</taxon>
        <taxon>Vitrellaceae</taxon>
        <taxon>Vitrella</taxon>
    </lineage>
</organism>
<feature type="compositionally biased region" description="Basic and acidic residues" evidence="1">
    <location>
        <begin position="363"/>
        <end position="373"/>
    </location>
</feature>
<evidence type="ECO:0000313" key="2">
    <source>
        <dbReference type="EMBL" id="CEM37791.1"/>
    </source>
</evidence>
<dbReference type="InParanoid" id="A0A0G4H2G8"/>
<dbReference type="AlphaFoldDB" id="A0A0G4H2G8"/>
<proteinExistence type="predicted"/>
<feature type="region of interest" description="Disordered" evidence="1">
    <location>
        <begin position="1"/>
        <end position="21"/>
    </location>
</feature>
<feature type="region of interest" description="Disordered" evidence="1">
    <location>
        <begin position="166"/>
        <end position="239"/>
    </location>
</feature>
<dbReference type="Proteomes" id="UP000041254">
    <property type="component" value="Unassembled WGS sequence"/>
</dbReference>
<keyword evidence="3" id="KW-1185">Reference proteome</keyword>
<dbReference type="VEuPathDB" id="CryptoDB:Vbra_19391"/>
<accession>A0A0G4H2G8</accession>